<dbReference type="EC" id="1.2.1.27" evidence="1"/>
<reference evidence="5 6" key="1">
    <citation type="submission" date="2023-07" db="EMBL/GenBank/DDBJ databases">
        <title>Sorghum-associated microbial communities from plants grown in Nebraska, USA.</title>
        <authorList>
            <person name="Schachtman D."/>
        </authorList>
    </citation>
    <scope>NUCLEOTIDE SEQUENCE [LARGE SCALE GENOMIC DNA]</scope>
    <source>
        <strain evidence="5 6">DS1781</strain>
    </source>
</reference>
<keyword evidence="2 5" id="KW-0560">Oxidoreductase</keyword>
<dbReference type="Gene3D" id="3.40.605.10">
    <property type="entry name" value="Aldehyde Dehydrogenase, Chain A, domain 1"/>
    <property type="match status" value="1"/>
</dbReference>
<dbReference type="RefSeq" id="WP_309900607.1">
    <property type="nucleotide sequence ID" value="NZ_JAVDRF010000003.1"/>
</dbReference>
<evidence type="ECO:0000256" key="2">
    <source>
        <dbReference type="ARBA" id="ARBA00023002"/>
    </source>
</evidence>
<keyword evidence="6" id="KW-1185">Reference proteome</keyword>
<dbReference type="CDD" id="cd07085">
    <property type="entry name" value="ALDH_F6_MMSDH"/>
    <property type="match status" value="1"/>
</dbReference>
<dbReference type="NCBIfam" id="TIGR01722">
    <property type="entry name" value="MMSDH"/>
    <property type="match status" value="1"/>
</dbReference>
<comment type="caution">
    <text evidence="5">The sequence shown here is derived from an EMBL/GenBank/DDBJ whole genome shotgun (WGS) entry which is preliminary data.</text>
</comment>
<dbReference type="GO" id="GO:0004491">
    <property type="term" value="F:methylmalonate-semialdehyde dehydrogenase (acylating, NAD) activity"/>
    <property type="evidence" value="ECO:0007669"/>
    <property type="project" value="UniProtKB-EC"/>
</dbReference>
<dbReference type="SUPFAM" id="SSF53720">
    <property type="entry name" value="ALDH-like"/>
    <property type="match status" value="1"/>
</dbReference>
<dbReference type="PANTHER" id="PTHR43866">
    <property type="entry name" value="MALONATE-SEMIALDEHYDE DEHYDROGENASE"/>
    <property type="match status" value="1"/>
</dbReference>
<keyword evidence="3" id="KW-0520">NAD</keyword>
<evidence type="ECO:0000313" key="5">
    <source>
        <dbReference type="EMBL" id="MDR6536009.1"/>
    </source>
</evidence>
<dbReference type="InterPro" id="IPR016163">
    <property type="entry name" value="Ald_DH_C"/>
</dbReference>
<evidence type="ECO:0000313" key="6">
    <source>
        <dbReference type="Proteomes" id="UP001184230"/>
    </source>
</evidence>
<dbReference type="InterPro" id="IPR016162">
    <property type="entry name" value="Ald_DH_N"/>
</dbReference>
<evidence type="ECO:0000259" key="4">
    <source>
        <dbReference type="Pfam" id="PF00171"/>
    </source>
</evidence>
<sequence>MTKQPSVPTPITHFIGGQRAGGASARAQDVFNPATGAVTGRVSLAARADVEGAVAAARAAFPAWADTPPIRRARVMFKFLQLLNEHKDELAHLITAEHGKVFTDAQGEVSRGIDIVEFACGIPQLLKGDYTDQVSTGIDNWTLRQPLGVVAGITPFNFPVMVPMWMFPVAIAAGNAFILKPSPIDPSPSLRIAELLKEAGLPDGVFNVVQGDKQAVDALLEHPDVKAISFVGSTPIANSIYETGARHGKRVQALGGAKNHMVVMPDADLEQAVDALIGAGYGSAGERCMAISVAVLVGDVADKLVPMLAERARTLKVLDGKNLDAEMGPIVTRAAHERITGYIAQGEKEGAKLVHDGRKFDGKQAGEGCANGFWMGGTLFDHVTPGMRIYKEEIFGPVLSCVRVHDLKEAVDLVNAHEFGNGVACFTRDGNVAREFSRRIEVGMVGINVPIPVPMAWHGFGGWKRSLFGDMHAYGEEGVRFYTRQKSIMQRWPESIGKGAEFVMPTAK</sequence>
<dbReference type="PROSITE" id="PS00070">
    <property type="entry name" value="ALDEHYDE_DEHYDR_CYS"/>
    <property type="match status" value="1"/>
</dbReference>
<gene>
    <name evidence="5" type="ORF">J2739_001779</name>
</gene>
<dbReference type="InterPro" id="IPR016161">
    <property type="entry name" value="Ald_DH/histidinol_DH"/>
</dbReference>
<dbReference type="InterPro" id="IPR016160">
    <property type="entry name" value="Ald_DH_CS_CYS"/>
</dbReference>
<feature type="domain" description="Aldehyde dehydrogenase" evidence="4">
    <location>
        <begin position="26"/>
        <end position="488"/>
    </location>
</feature>
<proteinExistence type="predicted"/>
<dbReference type="InterPro" id="IPR015590">
    <property type="entry name" value="Aldehyde_DH_dom"/>
</dbReference>
<dbReference type="PANTHER" id="PTHR43866:SF4">
    <property type="entry name" value="MALONATE-SEMIALDEHYDE DEHYDROGENASE"/>
    <property type="match status" value="1"/>
</dbReference>
<organism evidence="5 6">
    <name type="scientific">Variovorax soli</name>
    <dbReference type="NCBI Taxonomy" id="376815"/>
    <lineage>
        <taxon>Bacteria</taxon>
        <taxon>Pseudomonadati</taxon>
        <taxon>Pseudomonadota</taxon>
        <taxon>Betaproteobacteria</taxon>
        <taxon>Burkholderiales</taxon>
        <taxon>Comamonadaceae</taxon>
        <taxon>Variovorax</taxon>
    </lineage>
</organism>
<dbReference type="InterPro" id="IPR010061">
    <property type="entry name" value="MeMal-semiAld_DH"/>
</dbReference>
<dbReference type="GO" id="GO:0018478">
    <property type="term" value="F:malonate-semialdehyde dehydrogenase (acetylating) activity"/>
    <property type="evidence" value="ECO:0007669"/>
    <property type="project" value="UniProtKB-EC"/>
</dbReference>
<protein>
    <recommendedName>
        <fullName evidence="1">methylmalonate-semialdehyde dehydrogenase (CoA acylating)</fullName>
        <ecNumber evidence="1">1.2.1.27</ecNumber>
    </recommendedName>
</protein>
<name>A0ABU1NC48_9BURK</name>
<accession>A0ABU1NC48</accession>
<dbReference type="Pfam" id="PF00171">
    <property type="entry name" value="Aldedh"/>
    <property type="match status" value="1"/>
</dbReference>
<evidence type="ECO:0000256" key="1">
    <source>
        <dbReference type="ARBA" id="ARBA00013048"/>
    </source>
</evidence>
<evidence type="ECO:0000256" key="3">
    <source>
        <dbReference type="ARBA" id="ARBA00023027"/>
    </source>
</evidence>
<dbReference type="EMBL" id="JAVDRF010000003">
    <property type="protein sequence ID" value="MDR6536009.1"/>
    <property type="molecule type" value="Genomic_DNA"/>
</dbReference>
<dbReference type="Proteomes" id="UP001184230">
    <property type="component" value="Unassembled WGS sequence"/>
</dbReference>
<dbReference type="Gene3D" id="3.40.309.10">
    <property type="entry name" value="Aldehyde Dehydrogenase, Chain A, domain 2"/>
    <property type="match status" value="1"/>
</dbReference>